<evidence type="ECO:0000313" key="4">
    <source>
        <dbReference type="Proteomes" id="UP000278036"/>
    </source>
</evidence>
<accession>A0A3A9JC16</accession>
<evidence type="ECO:0000313" key="2">
    <source>
        <dbReference type="EMBL" id="RMI20536.1"/>
    </source>
</evidence>
<proteinExistence type="predicted"/>
<dbReference type="InParanoid" id="A0A3A9JC16"/>
<evidence type="ECO:0000313" key="1">
    <source>
        <dbReference type="EMBL" id="RKK03690.1"/>
    </source>
</evidence>
<comment type="caution">
    <text evidence="1">The sequence shown here is derived from an EMBL/GenBank/DDBJ whole genome shotgun (WGS) entry which is preliminary data.</text>
</comment>
<dbReference type="Proteomes" id="UP000278036">
    <property type="component" value="Unassembled WGS sequence"/>
</dbReference>
<reference evidence="1 4" key="1">
    <citation type="submission" date="2018-09" db="EMBL/GenBank/DDBJ databases">
        <title>Roseomonas sp. nov., isolated from feces of Tibetan antelopes in the Qinghai-Tibet plateau, China.</title>
        <authorList>
            <person name="Tian Z."/>
        </authorList>
    </citation>
    <scope>NUCLEOTIDE SEQUENCE [LARGE SCALE GENOMIC DNA]</scope>
    <source>
        <strain evidence="2 3">Z23</strain>
        <strain evidence="1 4">Z24</strain>
    </source>
</reference>
<dbReference type="AlphaFoldDB" id="A0A3A9JC16"/>
<organism evidence="1 4">
    <name type="scientific">Teichococcus wenyumeiae</name>
    <dbReference type="NCBI Taxonomy" id="2478470"/>
    <lineage>
        <taxon>Bacteria</taxon>
        <taxon>Pseudomonadati</taxon>
        <taxon>Pseudomonadota</taxon>
        <taxon>Alphaproteobacteria</taxon>
        <taxon>Acetobacterales</taxon>
        <taxon>Roseomonadaceae</taxon>
        <taxon>Roseomonas</taxon>
    </lineage>
</organism>
<protein>
    <submittedName>
        <fullName evidence="1">Uncharacterized protein</fullName>
    </submittedName>
</protein>
<dbReference type="RefSeq" id="WP_120638794.1">
    <property type="nucleotide sequence ID" value="NZ_RAQU01000074.1"/>
</dbReference>
<dbReference type="EMBL" id="RFLX01000011">
    <property type="protein sequence ID" value="RMI20536.1"/>
    <property type="molecule type" value="Genomic_DNA"/>
</dbReference>
<gene>
    <name evidence="1" type="ORF">D6Z83_13355</name>
    <name evidence="2" type="ORF">EBE87_15465</name>
</gene>
<sequence>MRHLGDSPVQGPLPAAATVHVAQRLERWRQGQAEPIQATDGPEDPSVMIVLEHAALTGRRFHRLWISFGGDRRGCGTGALLALVGALGRRIAPFHACVEHEALQSLFFTVAEPDLDTMPEALRGSVPEPQVSHGALDLGLLLQDQIGPVRVPPAIWTVNLFGAAQVAAIGRQRLLQAGWHSTCSLEQAVLAMVLEGPADTVTDAAAEPIARITRALALPRLQRASRAESGRPFTLSPCCPGPPWC</sequence>
<dbReference type="Proteomes" id="UP000274097">
    <property type="component" value="Unassembled WGS sequence"/>
</dbReference>
<name>A0A3A9JC16_9PROT</name>
<dbReference type="EMBL" id="RAQU01000074">
    <property type="protein sequence ID" value="RKK03690.1"/>
    <property type="molecule type" value="Genomic_DNA"/>
</dbReference>
<evidence type="ECO:0000313" key="3">
    <source>
        <dbReference type="Proteomes" id="UP000274097"/>
    </source>
</evidence>
<keyword evidence="3" id="KW-1185">Reference proteome</keyword>